<evidence type="ECO:0000256" key="8">
    <source>
        <dbReference type="SAM" id="Phobius"/>
    </source>
</evidence>
<keyword evidence="7 8" id="KW-0472">Membrane</keyword>
<evidence type="ECO:0000256" key="6">
    <source>
        <dbReference type="ARBA" id="ARBA00022989"/>
    </source>
</evidence>
<evidence type="ECO:0000313" key="10">
    <source>
        <dbReference type="Proteomes" id="UP000665561"/>
    </source>
</evidence>
<dbReference type="Proteomes" id="UP000665561">
    <property type="component" value="Unassembled WGS sequence"/>
</dbReference>
<protein>
    <submittedName>
        <fullName evidence="9">Endospore germination permease</fullName>
    </submittedName>
</protein>
<feature type="transmembrane region" description="Helical" evidence="8">
    <location>
        <begin position="7"/>
        <end position="25"/>
    </location>
</feature>
<evidence type="ECO:0000256" key="1">
    <source>
        <dbReference type="ARBA" id="ARBA00004141"/>
    </source>
</evidence>
<proteinExistence type="inferred from homology"/>
<sequence>MKVSGYQIFWLVNISSLIVFSYLPIHLAAEESRQDCWISIGLGCAIMMAITWLMLRICMQNKDKTLVGFLNDLLGTVLGKLFAAVYFLQWFLQMSAIMKGSLEFHNLILLHNTPMLVILLFVLFLVTYAVLRGGIIAISRCAEIIGPFFLFMLTSQLLLNPQDMDAKRILPVYVDTGWFHILKGTFYSLNYMVDPSIILMLFFFAANKRTASRAIFWGTAVSMLWGLLASLVLLFVTGPNVASELVFPVYSLTKFVSILNFIQNIDAFYIPMWLLGSLIKLSVYLFILSYGLSEWTGFKNWKLIASLISCAWLAWTLYSSHYLRLSYTTKSPFLIGFFYPFVYAVLPLLLWLIGSIRRRRALGAHEA</sequence>
<dbReference type="RefSeq" id="WP_161746951.1">
    <property type="nucleotide sequence ID" value="NZ_JAAAMV010000033.1"/>
</dbReference>
<evidence type="ECO:0000256" key="7">
    <source>
        <dbReference type="ARBA" id="ARBA00023136"/>
    </source>
</evidence>
<dbReference type="PANTHER" id="PTHR34975">
    <property type="entry name" value="SPORE GERMINATION PROTEIN A2"/>
    <property type="match status" value="1"/>
</dbReference>
<keyword evidence="5 8" id="KW-0812">Transmembrane</keyword>
<comment type="caution">
    <text evidence="9">The sequence shown here is derived from an EMBL/GenBank/DDBJ whole genome shotgun (WGS) entry which is preliminary data.</text>
</comment>
<dbReference type="EMBL" id="JAAAMV010000033">
    <property type="protein sequence ID" value="NBD27929.1"/>
    <property type="molecule type" value="Genomic_DNA"/>
</dbReference>
<feature type="transmembrane region" description="Helical" evidence="8">
    <location>
        <begin position="178"/>
        <end position="203"/>
    </location>
</feature>
<dbReference type="PANTHER" id="PTHR34975:SF2">
    <property type="entry name" value="SPORE GERMINATION PROTEIN A2"/>
    <property type="match status" value="1"/>
</dbReference>
<comment type="subcellular location">
    <subcellularLocation>
        <location evidence="1">Membrane</location>
        <topology evidence="1">Multi-pass membrane protein</topology>
    </subcellularLocation>
</comment>
<name>A0ABW9Y0C3_9BACL</name>
<dbReference type="Pfam" id="PF03845">
    <property type="entry name" value="Spore_permease"/>
    <property type="match status" value="1"/>
</dbReference>
<feature type="transmembrane region" description="Helical" evidence="8">
    <location>
        <begin position="268"/>
        <end position="291"/>
    </location>
</feature>
<feature type="transmembrane region" description="Helical" evidence="8">
    <location>
        <begin position="138"/>
        <end position="158"/>
    </location>
</feature>
<feature type="transmembrane region" description="Helical" evidence="8">
    <location>
        <begin position="67"/>
        <end position="88"/>
    </location>
</feature>
<keyword evidence="6 8" id="KW-1133">Transmembrane helix</keyword>
<gene>
    <name evidence="9" type="ORF">GT019_29025</name>
</gene>
<reference evidence="9 10" key="1">
    <citation type="submission" date="2020-01" db="EMBL/GenBank/DDBJ databases">
        <title>Paenibacillus soybeanensis sp. nov. isolated from the nodules of soybean (Glycine max(L.) Merr).</title>
        <authorList>
            <person name="Wang H."/>
        </authorList>
    </citation>
    <scope>NUCLEOTIDE SEQUENCE [LARGE SCALE GENOMIC DNA]</scope>
    <source>
        <strain evidence="9 10">T1</strain>
    </source>
</reference>
<feature type="transmembrane region" description="Helical" evidence="8">
    <location>
        <begin position="108"/>
        <end position="131"/>
    </location>
</feature>
<feature type="transmembrane region" description="Helical" evidence="8">
    <location>
        <begin position="37"/>
        <end position="55"/>
    </location>
</feature>
<evidence type="ECO:0000256" key="3">
    <source>
        <dbReference type="ARBA" id="ARBA00022448"/>
    </source>
</evidence>
<keyword evidence="3" id="KW-0813">Transport</keyword>
<evidence type="ECO:0000256" key="5">
    <source>
        <dbReference type="ARBA" id="ARBA00022692"/>
    </source>
</evidence>
<keyword evidence="4" id="KW-0309">Germination</keyword>
<dbReference type="NCBIfam" id="TIGR00912">
    <property type="entry name" value="2A0309"/>
    <property type="match status" value="1"/>
</dbReference>
<evidence type="ECO:0000256" key="4">
    <source>
        <dbReference type="ARBA" id="ARBA00022544"/>
    </source>
</evidence>
<accession>A0ABW9Y0C3</accession>
<evidence type="ECO:0000256" key="2">
    <source>
        <dbReference type="ARBA" id="ARBA00007998"/>
    </source>
</evidence>
<feature type="transmembrane region" description="Helical" evidence="8">
    <location>
        <begin position="303"/>
        <end position="321"/>
    </location>
</feature>
<evidence type="ECO:0000313" key="9">
    <source>
        <dbReference type="EMBL" id="NBD27929.1"/>
    </source>
</evidence>
<feature type="transmembrane region" description="Helical" evidence="8">
    <location>
        <begin position="215"/>
        <end position="236"/>
    </location>
</feature>
<organism evidence="9 10">
    <name type="scientific">Paenibacillus glycinis</name>
    <dbReference type="NCBI Taxonomy" id="2697035"/>
    <lineage>
        <taxon>Bacteria</taxon>
        <taxon>Bacillati</taxon>
        <taxon>Bacillota</taxon>
        <taxon>Bacilli</taxon>
        <taxon>Bacillales</taxon>
        <taxon>Paenibacillaceae</taxon>
        <taxon>Paenibacillus</taxon>
    </lineage>
</organism>
<dbReference type="InterPro" id="IPR004761">
    <property type="entry name" value="Spore_GerAB"/>
</dbReference>
<comment type="similarity">
    <text evidence="2">Belongs to the amino acid-polyamine-organocation (APC) superfamily. Spore germination protein (SGP) (TC 2.A.3.9) family.</text>
</comment>
<keyword evidence="10" id="KW-1185">Reference proteome</keyword>
<feature type="transmembrane region" description="Helical" evidence="8">
    <location>
        <begin position="333"/>
        <end position="353"/>
    </location>
</feature>